<keyword evidence="3" id="KW-0732">Signal</keyword>
<organism evidence="5 6">
    <name type="scientific">Papaver atlanticum</name>
    <dbReference type="NCBI Taxonomy" id="357466"/>
    <lineage>
        <taxon>Eukaryota</taxon>
        <taxon>Viridiplantae</taxon>
        <taxon>Streptophyta</taxon>
        <taxon>Embryophyta</taxon>
        <taxon>Tracheophyta</taxon>
        <taxon>Spermatophyta</taxon>
        <taxon>Magnoliopsida</taxon>
        <taxon>Ranunculales</taxon>
        <taxon>Papaveraceae</taxon>
        <taxon>Papaveroideae</taxon>
        <taxon>Papaver</taxon>
    </lineage>
</organism>
<sequence>MAISLAKLSILLGAGVVGSVLTQEGRTRDFLNGAFKIFVKQIKRTDDTSSSSRSKPQNEALLAQVNNLRQELQLLAYDNSPTIIMTEGRSGGLSTYGPPLVIVIVIGYGIIWWKGWKFSSLMYATTRDLNDSRTSVAKPLDHLFTAIKVTDNKLSAKINDADAKLDDSMTNLSATKKEFGTITGDTNNFSKKLQVVRDAAINLGSKVESFEGKQDIDYGGVHYLCNFVVDNEAKAQPFIQGSQSTSRPALELPQTTSTPTASPSTSGPALELPQTTHTRRLLHATSMPATAMPAGLLSIETPSPSIQASPAISPRIVGPPLVPYTPRILSSPPEPPTPSASMTRTFSLPPEPPTPSSSIASASTISGLFGWRPFSTRTSS</sequence>
<evidence type="ECO:0000259" key="4">
    <source>
        <dbReference type="Pfam" id="PF07889"/>
    </source>
</evidence>
<keyword evidence="6" id="KW-1185">Reference proteome</keyword>
<dbReference type="EMBL" id="JAJJMB010007553">
    <property type="protein sequence ID" value="KAI3929999.1"/>
    <property type="molecule type" value="Genomic_DNA"/>
</dbReference>
<feature type="domain" description="DUF1664" evidence="4">
    <location>
        <begin position="91"/>
        <end position="214"/>
    </location>
</feature>
<evidence type="ECO:0000256" key="2">
    <source>
        <dbReference type="SAM" id="Phobius"/>
    </source>
</evidence>
<dbReference type="PANTHER" id="PTHR47289">
    <property type="entry name" value="TRANSCRIPTION FACTOR, PUTATIVE (DUF1664)-RELATED"/>
    <property type="match status" value="1"/>
</dbReference>
<evidence type="ECO:0000256" key="1">
    <source>
        <dbReference type="SAM" id="MobiDB-lite"/>
    </source>
</evidence>
<accession>A0AAD4T0Q3</accession>
<proteinExistence type="predicted"/>
<feature type="chain" id="PRO_5041910348" description="DUF1664 domain-containing protein" evidence="3">
    <location>
        <begin position="23"/>
        <end position="380"/>
    </location>
</feature>
<feature type="signal peptide" evidence="3">
    <location>
        <begin position="1"/>
        <end position="22"/>
    </location>
</feature>
<keyword evidence="2" id="KW-1133">Transmembrane helix</keyword>
<feature type="compositionally biased region" description="Low complexity" evidence="1">
    <location>
        <begin position="253"/>
        <end position="268"/>
    </location>
</feature>
<feature type="transmembrane region" description="Helical" evidence="2">
    <location>
        <begin position="96"/>
        <end position="113"/>
    </location>
</feature>
<dbReference type="InterPro" id="IPR012458">
    <property type="entry name" value="DUF1664"/>
</dbReference>
<keyword evidence="2" id="KW-0812">Transmembrane</keyword>
<keyword evidence="2" id="KW-0472">Membrane</keyword>
<evidence type="ECO:0000256" key="3">
    <source>
        <dbReference type="SAM" id="SignalP"/>
    </source>
</evidence>
<dbReference type="PANTHER" id="PTHR47289:SF2">
    <property type="entry name" value="TRANSCRIPTION FACTOR, PUTATIVE (DUF1664)-RELATED"/>
    <property type="match status" value="1"/>
</dbReference>
<reference evidence="5" key="1">
    <citation type="submission" date="2022-04" db="EMBL/GenBank/DDBJ databases">
        <title>A functionally conserved STORR gene fusion in Papaver species that diverged 16.8 million years ago.</title>
        <authorList>
            <person name="Catania T."/>
        </authorList>
    </citation>
    <scope>NUCLEOTIDE SEQUENCE</scope>
    <source>
        <strain evidence="5">S-188037</strain>
    </source>
</reference>
<evidence type="ECO:0000313" key="6">
    <source>
        <dbReference type="Proteomes" id="UP001202328"/>
    </source>
</evidence>
<protein>
    <recommendedName>
        <fullName evidence="4">DUF1664 domain-containing protein</fullName>
    </recommendedName>
</protein>
<dbReference type="Pfam" id="PF07889">
    <property type="entry name" value="DUF1664"/>
    <property type="match status" value="1"/>
</dbReference>
<dbReference type="Proteomes" id="UP001202328">
    <property type="component" value="Unassembled WGS sequence"/>
</dbReference>
<evidence type="ECO:0000313" key="5">
    <source>
        <dbReference type="EMBL" id="KAI3929999.1"/>
    </source>
</evidence>
<gene>
    <name evidence="5" type="ORF">MKW98_004153</name>
</gene>
<dbReference type="AlphaFoldDB" id="A0AAD4T0Q3"/>
<comment type="caution">
    <text evidence="5">The sequence shown here is derived from an EMBL/GenBank/DDBJ whole genome shotgun (WGS) entry which is preliminary data.</text>
</comment>
<feature type="region of interest" description="Disordered" evidence="1">
    <location>
        <begin position="239"/>
        <end position="272"/>
    </location>
</feature>
<feature type="region of interest" description="Disordered" evidence="1">
    <location>
        <begin position="325"/>
        <end position="362"/>
    </location>
</feature>
<name>A0AAD4T0Q3_9MAGN</name>